<gene>
    <name evidence="1" type="ORF">KPS_002407</name>
</gene>
<protein>
    <recommendedName>
        <fullName evidence="3">DUF3168 domain-containing protein</fullName>
    </recommendedName>
</protein>
<dbReference type="RefSeq" id="WP_309540488.1">
    <property type="nucleotide sequence ID" value="NZ_CP133659.1"/>
</dbReference>
<evidence type="ECO:0000313" key="1">
    <source>
        <dbReference type="EMBL" id="WMW64395.1"/>
    </source>
</evidence>
<accession>A0ABY9R1H7</accession>
<dbReference type="Proteomes" id="UP001180616">
    <property type="component" value="Chromosome"/>
</dbReference>
<proteinExistence type="predicted"/>
<reference evidence="1" key="1">
    <citation type="submission" date="2023-09" db="EMBL/GenBank/DDBJ databases">
        <authorList>
            <consortium name="CW5 consortium"/>
            <person name="Lu C.-W."/>
        </authorList>
    </citation>
    <scope>NUCLEOTIDE SEQUENCE</scope>
    <source>
        <strain evidence="1">KPS</strain>
    </source>
</reference>
<evidence type="ECO:0008006" key="3">
    <source>
        <dbReference type="Google" id="ProtNLM"/>
    </source>
</evidence>
<sequence length="152" mass="16813">MLTSYDIAREWATAMSADAALRAAFVDAYGKAPDIRVGYEPDNMPGEKDAPVILLDPEGWKEPTEPATLHRISISVGVFDDAWMDVDGVRVLRGLHLLDAVFVRRVLEIIEDAVPDVHPDGVQVDYDPALFPLLYVDAAITIELRRPMGANR</sequence>
<evidence type="ECO:0000313" key="2">
    <source>
        <dbReference type="Proteomes" id="UP001180616"/>
    </source>
</evidence>
<organism evidence="1 2">
    <name type="scientific">Nitratidesulfovibrio liaohensis</name>
    <dbReference type="NCBI Taxonomy" id="2604158"/>
    <lineage>
        <taxon>Bacteria</taxon>
        <taxon>Pseudomonadati</taxon>
        <taxon>Thermodesulfobacteriota</taxon>
        <taxon>Desulfovibrionia</taxon>
        <taxon>Desulfovibrionales</taxon>
        <taxon>Desulfovibrionaceae</taxon>
        <taxon>Nitratidesulfovibrio</taxon>
    </lineage>
</organism>
<name>A0ABY9R1H7_9BACT</name>
<dbReference type="EMBL" id="CP133659">
    <property type="protein sequence ID" value="WMW64395.1"/>
    <property type="molecule type" value="Genomic_DNA"/>
</dbReference>
<keyword evidence="2" id="KW-1185">Reference proteome</keyword>